<dbReference type="KEGG" id="lmb:C9I47_1825"/>
<organism evidence="3 5">
    <name type="scientific">Marilutibacter maris</name>
    <dbReference type="NCBI Taxonomy" id="1605891"/>
    <lineage>
        <taxon>Bacteria</taxon>
        <taxon>Pseudomonadati</taxon>
        <taxon>Pseudomonadota</taxon>
        <taxon>Gammaproteobacteria</taxon>
        <taxon>Lysobacterales</taxon>
        <taxon>Lysobacteraceae</taxon>
        <taxon>Marilutibacter</taxon>
    </lineage>
</organism>
<keyword evidence="5" id="KW-1185">Reference proteome</keyword>
<dbReference type="PANTHER" id="PTHR34406">
    <property type="entry name" value="PROTEIN YCEI"/>
    <property type="match status" value="1"/>
</dbReference>
<dbReference type="AlphaFoldDB" id="A0A2U9T9F9"/>
<sequence length="211" mass="22735">MNTRRHLSTPLARTLPAGALLAGALLTGAFAVTASFPAAADPAVYEIEPDHTYPSFEADHMGVSVWRGKFNRSTGEVTLDKQAGSGSLRVEIDISSIDFGHDVLNGEMVGAEYFDAAAYPTAIYSGSLAGFADGVPTRVDGELTLRGVTRPVTLEIKSFKCMPHPMFKRDWCGADAYATIDRAAFGIDAGKDWGFDMDVTLRIQVEAIRKE</sequence>
<proteinExistence type="predicted"/>
<evidence type="ECO:0000313" key="6">
    <source>
        <dbReference type="Proteomes" id="UP000320431"/>
    </source>
</evidence>
<evidence type="ECO:0000313" key="4">
    <source>
        <dbReference type="EMBL" id="KAB8198127.1"/>
    </source>
</evidence>
<dbReference type="SUPFAM" id="SSF101874">
    <property type="entry name" value="YceI-like"/>
    <property type="match status" value="1"/>
</dbReference>
<name>A0A2U9T9F9_9GAMM</name>
<dbReference type="Proteomes" id="UP000249447">
    <property type="component" value="Chromosome"/>
</dbReference>
<dbReference type="EMBL" id="CP029843">
    <property type="protein sequence ID" value="AWV07514.1"/>
    <property type="molecule type" value="Genomic_DNA"/>
</dbReference>
<dbReference type="InterPro" id="IPR007372">
    <property type="entry name" value="Lipid/polyisoprenoid-bd_YceI"/>
</dbReference>
<feature type="domain" description="Lipid/polyisoprenoid-binding YceI-like" evidence="2">
    <location>
        <begin position="44"/>
        <end position="208"/>
    </location>
</feature>
<dbReference type="RefSeq" id="WP_111266610.1">
    <property type="nucleotide sequence ID" value="NZ_CP029843.1"/>
</dbReference>
<dbReference type="Pfam" id="PF04264">
    <property type="entry name" value="YceI"/>
    <property type="match status" value="1"/>
</dbReference>
<evidence type="ECO:0000313" key="3">
    <source>
        <dbReference type="EMBL" id="AWV07514.1"/>
    </source>
</evidence>
<accession>A0A2U9T9F9</accession>
<dbReference type="EMBL" id="VICD02000049">
    <property type="protein sequence ID" value="KAB8198127.1"/>
    <property type="molecule type" value="Genomic_DNA"/>
</dbReference>
<reference evidence="3 5" key="1">
    <citation type="submission" date="2018-05" db="EMBL/GenBank/DDBJ databases">
        <title>The complete genome of Lysobacter maris HZ9B, a marine bacterium antagonistic against terrestrial plant pathogens.</title>
        <authorList>
            <person name="Zhang X.-Q."/>
        </authorList>
    </citation>
    <scope>NUCLEOTIDE SEQUENCE [LARGE SCALE GENOMIC DNA]</scope>
    <source>
        <strain evidence="3 5">HZ9B</strain>
    </source>
</reference>
<dbReference type="Gene3D" id="2.40.128.110">
    <property type="entry name" value="Lipid/polyisoprenoid-binding, YceI-like"/>
    <property type="match status" value="1"/>
</dbReference>
<evidence type="ECO:0000256" key="1">
    <source>
        <dbReference type="SAM" id="SignalP"/>
    </source>
</evidence>
<dbReference type="OrthoDB" id="9811006at2"/>
<dbReference type="SMART" id="SM00867">
    <property type="entry name" value="YceI"/>
    <property type="match status" value="1"/>
</dbReference>
<dbReference type="PANTHER" id="PTHR34406:SF2">
    <property type="entry name" value="PERIPLASMIC PROTEIN"/>
    <property type="match status" value="1"/>
</dbReference>
<reference evidence="4 6" key="2">
    <citation type="submission" date="2019-10" db="EMBL/GenBank/DDBJ databases">
        <title>Lysobacter alkalisoli sp. nov., isolated from saline-alkaline soil.</title>
        <authorList>
            <person name="Sun J.-Q."/>
        </authorList>
    </citation>
    <scope>NUCLEOTIDE SEQUENCE [LARGE SCALE GENOMIC DNA]</scope>
    <source>
        <strain evidence="4 6">KCTC 42381</strain>
    </source>
</reference>
<evidence type="ECO:0000259" key="2">
    <source>
        <dbReference type="SMART" id="SM00867"/>
    </source>
</evidence>
<gene>
    <name evidence="3" type="ORF">C9I47_1825</name>
    <name evidence="4" type="ORF">FKV24_003590</name>
</gene>
<feature type="signal peptide" evidence="1">
    <location>
        <begin position="1"/>
        <end position="40"/>
    </location>
</feature>
<dbReference type="InterPro" id="IPR036761">
    <property type="entry name" value="TTHA0802/YceI-like_sf"/>
</dbReference>
<dbReference type="Proteomes" id="UP000320431">
    <property type="component" value="Unassembled WGS sequence"/>
</dbReference>
<keyword evidence="1" id="KW-0732">Signal</keyword>
<evidence type="ECO:0000313" key="5">
    <source>
        <dbReference type="Proteomes" id="UP000249447"/>
    </source>
</evidence>
<feature type="chain" id="PRO_5035661492" evidence="1">
    <location>
        <begin position="41"/>
        <end position="211"/>
    </location>
</feature>
<protein>
    <submittedName>
        <fullName evidence="3">Polyisoprenoid-binding protein</fullName>
    </submittedName>
</protein>